<evidence type="ECO:0000313" key="3">
    <source>
        <dbReference type="Proteomes" id="UP001174839"/>
    </source>
</evidence>
<name>A0ABT7WB97_9FLAO</name>
<dbReference type="EMBL" id="JAUDUY010000001">
    <property type="protein sequence ID" value="MDM9630190.1"/>
    <property type="molecule type" value="Genomic_DNA"/>
</dbReference>
<dbReference type="GO" id="GO:0016787">
    <property type="term" value="F:hydrolase activity"/>
    <property type="evidence" value="ECO:0007669"/>
    <property type="project" value="UniProtKB-KW"/>
</dbReference>
<dbReference type="InterPro" id="IPR024173">
    <property type="entry name" value="Pesterase_MJ0037-like"/>
</dbReference>
<dbReference type="Pfam" id="PF00149">
    <property type="entry name" value="Metallophos"/>
    <property type="match status" value="1"/>
</dbReference>
<evidence type="ECO:0000259" key="1">
    <source>
        <dbReference type="Pfam" id="PF00149"/>
    </source>
</evidence>
<dbReference type="PANTHER" id="PTHR39323:SF1">
    <property type="entry name" value="BLR1149 PROTEIN"/>
    <property type="match status" value="1"/>
</dbReference>
<dbReference type="InterPro" id="IPR029052">
    <property type="entry name" value="Metallo-depent_PP-like"/>
</dbReference>
<dbReference type="PANTHER" id="PTHR39323">
    <property type="entry name" value="BLR1149 PROTEIN"/>
    <property type="match status" value="1"/>
</dbReference>
<comment type="caution">
    <text evidence="2">The sequence shown here is derived from an EMBL/GenBank/DDBJ whole genome shotgun (WGS) entry which is preliminary data.</text>
</comment>
<gene>
    <name evidence="2" type="primary">pdeM</name>
    <name evidence="2" type="ORF">QU605_01825</name>
</gene>
<dbReference type="InterPro" id="IPR026336">
    <property type="entry name" value="PdeM-like"/>
</dbReference>
<keyword evidence="2" id="KW-0255">Endonuclease</keyword>
<dbReference type="Proteomes" id="UP001174839">
    <property type="component" value="Unassembled WGS sequence"/>
</dbReference>
<dbReference type="RefSeq" id="WP_289723551.1">
    <property type="nucleotide sequence ID" value="NZ_JAUDUY010000001.1"/>
</dbReference>
<dbReference type="InterPro" id="IPR004843">
    <property type="entry name" value="Calcineurin-like_PHP"/>
</dbReference>
<evidence type="ECO:0000313" key="2">
    <source>
        <dbReference type="EMBL" id="MDM9630190.1"/>
    </source>
</evidence>
<dbReference type="PIRSF" id="PIRSF000887">
    <property type="entry name" value="Pesterase_MJ0037"/>
    <property type="match status" value="1"/>
</dbReference>
<keyword evidence="2" id="KW-0540">Nuclease</keyword>
<proteinExistence type="predicted"/>
<sequence length="218" mass="24442">MTQTVDFGGETLHLHPWGALYREAADQLLVSDLHLGKISHFRKHGAAVPLKATARNFERLDDLLDEFQPESIAFLGDLFHSYRNREWDDFAAWVKTCGTRLILIEGNHDILGPLPFEKLGIQVCATLQSGPFTYTHHPLQDFEGYNIAGHIHPAVRLTGEGRQSLRVPCFHFRNRQLILPAFGAFTGSHLMKIRSGDRIYALAGDAIFPLEAASLKNS</sequence>
<protein>
    <submittedName>
        <fullName evidence="2">Ligase-associated DNA damage response endonuclease PdeM</fullName>
        <ecNumber evidence="2">3.1.-.-</ecNumber>
    </submittedName>
</protein>
<dbReference type="NCBIfam" id="TIGR04123">
    <property type="entry name" value="P_estr_lig_assc"/>
    <property type="match status" value="1"/>
</dbReference>
<dbReference type="EC" id="3.1.-.-" evidence="2"/>
<keyword evidence="2" id="KW-0436">Ligase</keyword>
<dbReference type="GO" id="GO:0004519">
    <property type="term" value="F:endonuclease activity"/>
    <property type="evidence" value="ECO:0007669"/>
    <property type="project" value="UniProtKB-KW"/>
</dbReference>
<dbReference type="Gene3D" id="3.60.21.10">
    <property type="match status" value="1"/>
</dbReference>
<reference evidence="2" key="1">
    <citation type="submission" date="2023-06" db="EMBL/GenBank/DDBJ databases">
        <title>Robiginitalea aurantiacus sp. nov. and Algoriphagus sediminis sp. nov., isolated from coastal sediment.</title>
        <authorList>
            <person name="Zhou Z.Y."/>
            <person name="An J."/>
            <person name="Jia Y.W."/>
            <person name="Du Z.J."/>
        </authorList>
    </citation>
    <scope>NUCLEOTIDE SEQUENCE</scope>
    <source>
        <strain evidence="2">M39</strain>
    </source>
</reference>
<accession>A0ABT7WB97</accession>
<organism evidence="2 3">
    <name type="scientific">Robiginitalea aurantiaca</name>
    <dbReference type="NCBI Taxonomy" id="3056915"/>
    <lineage>
        <taxon>Bacteria</taxon>
        <taxon>Pseudomonadati</taxon>
        <taxon>Bacteroidota</taxon>
        <taxon>Flavobacteriia</taxon>
        <taxon>Flavobacteriales</taxon>
        <taxon>Flavobacteriaceae</taxon>
        <taxon>Robiginitalea</taxon>
    </lineage>
</organism>
<keyword evidence="2" id="KW-0378">Hydrolase</keyword>
<feature type="domain" description="Calcineurin-like phosphoesterase" evidence="1">
    <location>
        <begin position="28"/>
        <end position="152"/>
    </location>
</feature>
<dbReference type="GO" id="GO:0016874">
    <property type="term" value="F:ligase activity"/>
    <property type="evidence" value="ECO:0007669"/>
    <property type="project" value="UniProtKB-KW"/>
</dbReference>
<keyword evidence="3" id="KW-1185">Reference proteome</keyword>
<dbReference type="SUPFAM" id="SSF56300">
    <property type="entry name" value="Metallo-dependent phosphatases"/>
    <property type="match status" value="1"/>
</dbReference>